<evidence type="ECO:0000313" key="3">
    <source>
        <dbReference type="Proteomes" id="UP000714275"/>
    </source>
</evidence>
<organism evidence="2 3">
    <name type="scientific">Suillus placidus</name>
    <dbReference type="NCBI Taxonomy" id="48579"/>
    <lineage>
        <taxon>Eukaryota</taxon>
        <taxon>Fungi</taxon>
        <taxon>Dikarya</taxon>
        <taxon>Basidiomycota</taxon>
        <taxon>Agaricomycotina</taxon>
        <taxon>Agaricomycetes</taxon>
        <taxon>Agaricomycetidae</taxon>
        <taxon>Boletales</taxon>
        <taxon>Suillineae</taxon>
        <taxon>Suillaceae</taxon>
        <taxon>Suillus</taxon>
    </lineage>
</organism>
<protein>
    <submittedName>
        <fullName evidence="2">Uncharacterized protein</fullName>
    </submittedName>
</protein>
<name>A0A9P6ZW48_9AGAM</name>
<evidence type="ECO:0000256" key="1">
    <source>
        <dbReference type="SAM" id="Phobius"/>
    </source>
</evidence>
<feature type="transmembrane region" description="Helical" evidence="1">
    <location>
        <begin position="66"/>
        <end position="91"/>
    </location>
</feature>
<evidence type="ECO:0000313" key="2">
    <source>
        <dbReference type="EMBL" id="KAG1777772.1"/>
    </source>
</evidence>
<keyword evidence="1" id="KW-0812">Transmembrane</keyword>
<keyword evidence="1" id="KW-0472">Membrane</keyword>
<gene>
    <name evidence="2" type="ORF">EV702DRAFT_222419</name>
</gene>
<dbReference type="OrthoDB" id="10533024at2759"/>
<comment type="caution">
    <text evidence="2">The sequence shown here is derived from an EMBL/GenBank/DDBJ whole genome shotgun (WGS) entry which is preliminary data.</text>
</comment>
<sequence length="160" mass="17854">MLTLTSRMRWCGTRSAYTNMLNLSRPPSSCARPTSSISLSLLSSFASISSLIGLVIIIFVPIKAVYVLSISYSILLYFGSSWSPSVFNFLFGTIRFCHSSTLTYAYTPTPALLFVLPRSVPSPPANPVCLRHFFLDAVSHHMFHLFLALGFDEMERACVW</sequence>
<accession>A0A9P6ZW48</accession>
<dbReference type="AlphaFoldDB" id="A0A9P6ZW48"/>
<keyword evidence="1" id="KW-1133">Transmembrane helix</keyword>
<proteinExistence type="predicted"/>
<feature type="transmembrane region" description="Helical" evidence="1">
    <location>
        <begin position="39"/>
        <end position="60"/>
    </location>
</feature>
<reference evidence="2" key="1">
    <citation type="journal article" date="2020" name="New Phytol.">
        <title>Comparative genomics reveals dynamic genome evolution in host specialist ectomycorrhizal fungi.</title>
        <authorList>
            <person name="Lofgren L.A."/>
            <person name="Nguyen N.H."/>
            <person name="Vilgalys R."/>
            <person name="Ruytinx J."/>
            <person name="Liao H.L."/>
            <person name="Branco S."/>
            <person name="Kuo A."/>
            <person name="LaButti K."/>
            <person name="Lipzen A."/>
            <person name="Andreopoulos W."/>
            <person name="Pangilinan J."/>
            <person name="Riley R."/>
            <person name="Hundley H."/>
            <person name="Na H."/>
            <person name="Barry K."/>
            <person name="Grigoriev I.V."/>
            <person name="Stajich J.E."/>
            <person name="Kennedy P.G."/>
        </authorList>
    </citation>
    <scope>NUCLEOTIDE SEQUENCE</scope>
    <source>
        <strain evidence="2">DOB743</strain>
    </source>
</reference>
<dbReference type="EMBL" id="JABBWD010000019">
    <property type="protein sequence ID" value="KAG1777772.1"/>
    <property type="molecule type" value="Genomic_DNA"/>
</dbReference>
<dbReference type="Proteomes" id="UP000714275">
    <property type="component" value="Unassembled WGS sequence"/>
</dbReference>
<keyword evidence="3" id="KW-1185">Reference proteome</keyword>